<dbReference type="STRING" id="180498.A0A067LGR0"/>
<dbReference type="InterPro" id="IPR039313">
    <property type="entry name" value="HIT4"/>
</dbReference>
<dbReference type="Proteomes" id="UP000027138">
    <property type="component" value="Unassembled WGS sequence"/>
</dbReference>
<gene>
    <name evidence="1" type="ORF">JCGZ_22347</name>
</gene>
<keyword evidence="2" id="KW-1185">Reference proteome</keyword>
<sequence>MSSERLWCCVVAEFIYFYKKFTDKLIKNEDLSADQKDEFKARKLREKTLEEMSEETKEAYRNMKFYNFYPVQTPDTPDVSNVKERYINRYYDKAHEVL</sequence>
<dbReference type="AlphaFoldDB" id="A0A067LGR0"/>
<dbReference type="PANTHER" id="PTHR33704">
    <property type="entry name" value="PROTEIN HEAT INTOLERANT 4-RELATED"/>
    <property type="match status" value="1"/>
</dbReference>
<reference evidence="1 2" key="1">
    <citation type="journal article" date="2014" name="PLoS ONE">
        <title>Global Analysis of Gene Expression Profiles in Physic Nut (Jatropha curcas L.) Seedlings Exposed to Salt Stress.</title>
        <authorList>
            <person name="Zhang L."/>
            <person name="Zhang C."/>
            <person name="Wu P."/>
            <person name="Chen Y."/>
            <person name="Li M."/>
            <person name="Jiang H."/>
            <person name="Wu G."/>
        </authorList>
    </citation>
    <scope>NUCLEOTIDE SEQUENCE [LARGE SCALE GENOMIC DNA]</scope>
    <source>
        <strain evidence="2">cv. GZQX0401</strain>
        <tissue evidence="1">Young leaves</tissue>
    </source>
</reference>
<evidence type="ECO:0000313" key="2">
    <source>
        <dbReference type="Proteomes" id="UP000027138"/>
    </source>
</evidence>
<dbReference type="EMBL" id="KK914259">
    <property type="protein sequence ID" value="KDP43720.1"/>
    <property type="molecule type" value="Genomic_DNA"/>
</dbReference>
<protein>
    <submittedName>
        <fullName evidence="1">Uncharacterized protein</fullName>
    </submittedName>
</protein>
<name>A0A067LGR0_JATCU</name>
<proteinExistence type="predicted"/>
<accession>A0A067LGR0</accession>
<dbReference type="OrthoDB" id="1743278at2759"/>
<evidence type="ECO:0000313" key="1">
    <source>
        <dbReference type="EMBL" id="KDP43720.1"/>
    </source>
</evidence>
<dbReference type="GO" id="GO:1900034">
    <property type="term" value="P:regulation of cellular response to heat"/>
    <property type="evidence" value="ECO:0007669"/>
    <property type="project" value="InterPro"/>
</dbReference>
<organism evidence="1 2">
    <name type="scientific">Jatropha curcas</name>
    <name type="common">Barbados nut</name>
    <dbReference type="NCBI Taxonomy" id="180498"/>
    <lineage>
        <taxon>Eukaryota</taxon>
        <taxon>Viridiplantae</taxon>
        <taxon>Streptophyta</taxon>
        <taxon>Embryophyta</taxon>
        <taxon>Tracheophyta</taxon>
        <taxon>Spermatophyta</taxon>
        <taxon>Magnoliopsida</taxon>
        <taxon>eudicotyledons</taxon>
        <taxon>Gunneridae</taxon>
        <taxon>Pentapetalae</taxon>
        <taxon>rosids</taxon>
        <taxon>fabids</taxon>
        <taxon>Malpighiales</taxon>
        <taxon>Euphorbiaceae</taxon>
        <taxon>Crotonoideae</taxon>
        <taxon>Jatropheae</taxon>
        <taxon>Jatropha</taxon>
    </lineage>
</organism>
<dbReference type="PANTHER" id="PTHR33704:SF1">
    <property type="entry name" value="PROTEIN HEAT INTOLERANT 4-RELATED"/>
    <property type="match status" value="1"/>
</dbReference>